<comment type="caution">
    <text evidence="1">The sequence shown here is derived from an EMBL/GenBank/DDBJ whole genome shotgun (WGS) entry which is preliminary data.</text>
</comment>
<gene>
    <name evidence="1" type="ORF">QFC19_001548</name>
</gene>
<dbReference type="EMBL" id="JASBWR010000012">
    <property type="protein sequence ID" value="KAJ9110423.1"/>
    <property type="molecule type" value="Genomic_DNA"/>
</dbReference>
<protein>
    <submittedName>
        <fullName evidence="1">Uncharacterized protein</fullName>
    </submittedName>
</protein>
<sequence>MLIKAATHLRPLLRLGGVLPSPTASNAPNAFSSNAHLQAVQAQQTPASLIAQGNAPRARADGPGPDGGQAGPGSGPGSSSSSGPGPNTGAGTNTGYTSYARVFATHSSSTGHQLNQKRRETERRKLPLDSEPTAGADRLDALKNGRPLLHLMDITERPRLPATSASHPTTTATSGGITIVSLPETTTVQSLATLASRRRRHAASSHRLENADEDDGQAFVDSDLLHVVVSPDAAAAAAPARTGQQHRLRKPRPWTAVGIRPANAQGQGVDVPRTAGYPIRLLTTAAATATAAAATSTNTSAPASSKRRIHVHAQDDLQIMTRRSSIQVRRNSTATSVPSSTQEPSTAEGGEIELSPEEEAMRQELVVRDTERAEEILRSLSAAAGNDAEHILSLCSAYRSQDTAAAALGPPYYSTRGYTAVLTALSALRAPGAPITAILTTYNEMLERDVLPNLTTYGVVIDALLERDEEIAGAVKRVAKRRRWIDWERKRLLETGTTTASVHATGITRRNAALKEQEDELALLAQENNYESAIKLFRSAIVYNRHRPFKVRTYLALLAAAARRGDVAVAIQVWGHHESVHSTSSGQQNEASQSSSSSPPPVVTRMYTLLIQAYAQAREPSGIKEVLDEFLAQERAGAIMDGRNAGGVVDMEAGNAAERTVAGLFAEVVQAYIVAGESEKGLALLNEIAAEQSRRSSAFDESVKKQSEAGSLPPLTRVLLARTVFALLSANDRPAALRLTRDLAHGEGILGSALGGEAERRVVVAQCTQYLLNDALLAGDIEALVQAVELLPSRVDEKGMEDGVVDAKAEADGEVSAHTALIARTLVLFAAATTTAPSGSEGETTTTTPTTYPLATALALLRAFDMPRVREQCHMGTYGPAPLSALVRACFQADAPQDALYVLSFLGHGAPLSVNVAREYRDQLFAAAGGYDEAVAVADVLARNGCYPSTRDALDLCRRYTSATAPAKWTPERVATLIKIFEVPAAAVEAEAVRGEDARDFDLALDRFVADLAAARVTIATPELERLMNVLALRKGYEQAESILRDAFGQEAVAPLLASAAETASASSPLDSGSDTFAAPSETSSAPTSVAPAYHINKKIASLVDAHYGPRATSTPLAAYATLKQALVKGAVPDPFVVGRLLQALARMGEEAKVRELYSLAHEIIVTLLSPDRQLAAWIHVEDLMLIASCHLGHLEQAGLHRARIIEQGVAPSADAYATMISSTKDTTDDASVARELWDESQRYGVKPHLYLYNTIISKLSKARKAETALEFFKNMKAEGLRPSSVTYGAVINACVRVGDVESATTLFQEMQAMPNFKPRVPPYNTMMQMHLQTQPSRELVLHYYNQMIQANVSPSAHTYKLLLDAYGTLQPIDLDAMQKVFDNLCKDRRIDVQGTHWASLIHAYGNVAGQPEKAIEIFESIPSHSSTRSKDIEPVCWEAILNVLASAKMADRMEEYVTRMRQQHIRPTAYINNMLIRGYAAVDKLEKSREIFESMQDAVMGVAAPNNHPALLTSSGQSKPVTTAQTDIVFREPST</sequence>
<proteinExistence type="predicted"/>
<evidence type="ECO:0000313" key="1">
    <source>
        <dbReference type="EMBL" id="KAJ9110423.1"/>
    </source>
</evidence>
<organism evidence="1 2">
    <name type="scientific">Naganishia cerealis</name>
    <dbReference type="NCBI Taxonomy" id="610337"/>
    <lineage>
        <taxon>Eukaryota</taxon>
        <taxon>Fungi</taxon>
        <taxon>Dikarya</taxon>
        <taxon>Basidiomycota</taxon>
        <taxon>Agaricomycotina</taxon>
        <taxon>Tremellomycetes</taxon>
        <taxon>Filobasidiales</taxon>
        <taxon>Filobasidiaceae</taxon>
        <taxon>Naganishia</taxon>
    </lineage>
</organism>
<evidence type="ECO:0000313" key="2">
    <source>
        <dbReference type="Proteomes" id="UP001241377"/>
    </source>
</evidence>
<name>A0ACC2WFA8_9TREE</name>
<accession>A0ACC2WFA8</accession>
<reference evidence="1" key="1">
    <citation type="submission" date="2023-04" db="EMBL/GenBank/DDBJ databases">
        <title>Draft Genome sequencing of Naganishia species isolated from polar environments using Oxford Nanopore Technology.</title>
        <authorList>
            <person name="Leo P."/>
            <person name="Venkateswaran K."/>
        </authorList>
    </citation>
    <scope>NUCLEOTIDE SEQUENCE</scope>
    <source>
        <strain evidence="1">MNA-CCFEE 5261</strain>
    </source>
</reference>
<keyword evidence="2" id="KW-1185">Reference proteome</keyword>
<dbReference type="Proteomes" id="UP001241377">
    <property type="component" value="Unassembled WGS sequence"/>
</dbReference>